<reference evidence="10" key="1">
    <citation type="submission" date="2020-11" db="EMBL/GenBank/DDBJ databases">
        <title>Genome seq and assembly of Planobacterium sp.</title>
        <authorList>
            <person name="Chhetri G."/>
        </authorList>
    </citation>
    <scope>NUCLEOTIDE SEQUENCE</scope>
    <source>
        <strain evidence="10">GCR5</strain>
    </source>
</reference>
<comment type="function">
    <text evidence="7 8">Key enzyme in folate metabolism. Catalyzes an essential reaction for de novo glycine and purine synthesis, and for DNA precursor synthesis.</text>
</comment>
<dbReference type="AlphaFoldDB" id="A0A930YVS4"/>
<dbReference type="PRINTS" id="PR00070">
    <property type="entry name" value="DHFR"/>
</dbReference>
<dbReference type="GO" id="GO:0005829">
    <property type="term" value="C:cytosol"/>
    <property type="evidence" value="ECO:0007669"/>
    <property type="project" value="TreeGrafter"/>
</dbReference>
<comment type="pathway">
    <text evidence="1 8">Cofactor biosynthesis; tetrahydrofolate biosynthesis; 5,6,7,8-tetrahydrofolate from 7,8-dihydrofolate: step 1/1.</text>
</comment>
<dbReference type="GO" id="GO:0046655">
    <property type="term" value="P:folic acid metabolic process"/>
    <property type="evidence" value="ECO:0007669"/>
    <property type="project" value="TreeGrafter"/>
</dbReference>
<evidence type="ECO:0000313" key="10">
    <source>
        <dbReference type="EMBL" id="MBF5027250.1"/>
    </source>
</evidence>
<comment type="similarity">
    <text evidence="2 8">Belongs to the dihydrofolate reductase family.</text>
</comment>
<evidence type="ECO:0000256" key="7">
    <source>
        <dbReference type="ARBA" id="ARBA00025067"/>
    </source>
</evidence>
<comment type="caution">
    <text evidence="10">The sequence shown here is derived from an EMBL/GenBank/DDBJ whole genome shotgun (WGS) entry which is preliminary data.</text>
</comment>
<dbReference type="InterPro" id="IPR001796">
    <property type="entry name" value="DHFR_dom"/>
</dbReference>
<dbReference type="EC" id="1.5.1.3" evidence="3 8"/>
<dbReference type="GO" id="GO:0004146">
    <property type="term" value="F:dihydrofolate reductase activity"/>
    <property type="evidence" value="ECO:0007669"/>
    <property type="project" value="UniProtKB-EC"/>
</dbReference>
<dbReference type="RefSeq" id="WP_194739180.1">
    <property type="nucleotide sequence ID" value="NZ_JADKYY010000005.1"/>
</dbReference>
<evidence type="ECO:0000313" key="11">
    <source>
        <dbReference type="Proteomes" id="UP000694480"/>
    </source>
</evidence>
<dbReference type="CDD" id="cd00209">
    <property type="entry name" value="DHFR"/>
    <property type="match status" value="1"/>
</dbReference>
<dbReference type="PANTHER" id="PTHR48069">
    <property type="entry name" value="DIHYDROFOLATE REDUCTASE"/>
    <property type="match status" value="1"/>
</dbReference>
<dbReference type="EMBL" id="JADKYY010000005">
    <property type="protein sequence ID" value="MBF5027250.1"/>
    <property type="molecule type" value="Genomic_DNA"/>
</dbReference>
<dbReference type="Gene3D" id="3.40.430.10">
    <property type="entry name" value="Dihydrofolate Reductase, subunit A"/>
    <property type="match status" value="1"/>
</dbReference>
<evidence type="ECO:0000256" key="1">
    <source>
        <dbReference type="ARBA" id="ARBA00004903"/>
    </source>
</evidence>
<dbReference type="GO" id="GO:0070401">
    <property type="term" value="F:NADP+ binding"/>
    <property type="evidence" value="ECO:0007669"/>
    <property type="project" value="UniProtKB-ARBA"/>
</dbReference>
<feature type="domain" description="DHFR" evidence="9">
    <location>
        <begin position="1"/>
        <end position="160"/>
    </location>
</feature>
<dbReference type="Pfam" id="PF00186">
    <property type="entry name" value="DHFR_1"/>
    <property type="match status" value="1"/>
</dbReference>
<evidence type="ECO:0000256" key="2">
    <source>
        <dbReference type="ARBA" id="ARBA00009539"/>
    </source>
</evidence>
<organism evidence="10 11">
    <name type="scientific">Planobacterium oryzisoli</name>
    <dbReference type="NCBI Taxonomy" id="2771435"/>
    <lineage>
        <taxon>Bacteria</taxon>
        <taxon>Pseudomonadati</taxon>
        <taxon>Bacteroidota</taxon>
        <taxon>Flavobacteriia</taxon>
        <taxon>Flavobacteriales</taxon>
        <taxon>Weeksellaceae</taxon>
        <taxon>Chryseobacterium group</taxon>
        <taxon>Chryseobacterium</taxon>
    </lineage>
</organism>
<comment type="catalytic activity">
    <reaction evidence="8">
        <text>(6S)-5,6,7,8-tetrahydrofolate + NADP(+) = 7,8-dihydrofolate + NADPH + H(+)</text>
        <dbReference type="Rhea" id="RHEA:15009"/>
        <dbReference type="ChEBI" id="CHEBI:15378"/>
        <dbReference type="ChEBI" id="CHEBI:57451"/>
        <dbReference type="ChEBI" id="CHEBI:57453"/>
        <dbReference type="ChEBI" id="CHEBI:57783"/>
        <dbReference type="ChEBI" id="CHEBI:58349"/>
        <dbReference type="EC" id="1.5.1.3"/>
    </reaction>
</comment>
<dbReference type="PROSITE" id="PS51330">
    <property type="entry name" value="DHFR_2"/>
    <property type="match status" value="1"/>
</dbReference>
<dbReference type="PANTHER" id="PTHR48069:SF3">
    <property type="entry name" value="DIHYDROFOLATE REDUCTASE"/>
    <property type="match status" value="1"/>
</dbReference>
<dbReference type="Proteomes" id="UP000694480">
    <property type="component" value="Unassembled WGS sequence"/>
</dbReference>
<evidence type="ECO:0000256" key="5">
    <source>
        <dbReference type="ARBA" id="ARBA00022857"/>
    </source>
</evidence>
<dbReference type="GO" id="GO:0006730">
    <property type="term" value="P:one-carbon metabolic process"/>
    <property type="evidence" value="ECO:0007669"/>
    <property type="project" value="UniProtKB-KW"/>
</dbReference>
<dbReference type="GO" id="GO:0046654">
    <property type="term" value="P:tetrahydrofolate biosynthetic process"/>
    <property type="evidence" value="ECO:0007669"/>
    <property type="project" value="InterPro"/>
</dbReference>
<dbReference type="FunFam" id="3.40.430.10:FF:000001">
    <property type="entry name" value="Dihydrofolate reductase"/>
    <property type="match status" value="1"/>
</dbReference>
<sequence length="167" mass="19216">MVTIVVATGRRGEIGKDNQLLWRLPRDLQHFKELTMDHPIIMGRKTYESIGKALPGRTNIVVSRSENYFLEGALVVGSLKEALKFAQKIDPEVFVIGGGAIYEQTLEKADAIERTLVEGEFEADTYFPSLDEKQWKLVREQRVEADAKNPYTLCFQRFERREKQESH</sequence>
<dbReference type="InterPro" id="IPR012259">
    <property type="entry name" value="DHFR"/>
</dbReference>
<keyword evidence="5 8" id="KW-0521">NADP</keyword>
<evidence type="ECO:0000259" key="9">
    <source>
        <dbReference type="PROSITE" id="PS51330"/>
    </source>
</evidence>
<keyword evidence="4 8" id="KW-0554">One-carbon metabolism</keyword>
<keyword evidence="11" id="KW-1185">Reference proteome</keyword>
<dbReference type="SUPFAM" id="SSF53597">
    <property type="entry name" value="Dihydrofolate reductase-like"/>
    <property type="match status" value="1"/>
</dbReference>
<evidence type="ECO:0000256" key="4">
    <source>
        <dbReference type="ARBA" id="ARBA00022563"/>
    </source>
</evidence>
<protein>
    <recommendedName>
        <fullName evidence="3 8">Dihydrofolate reductase</fullName>
        <ecNumber evidence="3 8">1.5.1.3</ecNumber>
    </recommendedName>
</protein>
<accession>A0A930YVS4</accession>
<name>A0A930YVS4_9FLAO</name>
<gene>
    <name evidence="10" type="ORF">IC612_05505</name>
</gene>
<dbReference type="PIRSF" id="PIRSF000194">
    <property type="entry name" value="DHFR"/>
    <property type="match status" value="1"/>
</dbReference>
<evidence type="ECO:0000256" key="8">
    <source>
        <dbReference type="PIRNR" id="PIRNR000194"/>
    </source>
</evidence>
<dbReference type="InterPro" id="IPR024072">
    <property type="entry name" value="DHFR-like_dom_sf"/>
</dbReference>
<dbReference type="GO" id="GO:0046452">
    <property type="term" value="P:dihydrofolate metabolic process"/>
    <property type="evidence" value="ECO:0007669"/>
    <property type="project" value="TreeGrafter"/>
</dbReference>
<evidence type="ECO:0000256" key="3">
    <source>
        <dbReference type="ARBA" id="ARBA00012856"/>
    </source>
</evidence>
<proteinExistence type="inferred from homology"/>
<keyword evidence="6 8" id="KW-0560">Oxidoreductase</keyword>
<evidence type="ECO:0000256" key="6">
    <source>
        <dbReference type="ARBA" id="ARBA00023002"/>
    </source>
</evidence>